<comment type="caution">
    <text evidence="2">The sequence shown here is derived from an EMBL/GenBank/DDBJ whole genome shotgun (WGS) entry which is preliminary data.</text>
</comment>
<evidence type="ECO:0000256" key="1">
    <source>
        <dbReference type="SAM" id="Phobius"/>
    </source>
</evidence>
<dbReference type="Proteomes" id="UP001595846">
    <property type="component" value="Unassembled WGS sequence"/>
</dbReference>
<feature type="transmembrane region" description="Helical" evidence="1">
    <location>
        <begin position="398"/>
        <end position="421"/>
    </location>
</feature>
<protein>
    <recommendedName>
        <fullName evidence="4">ABC-2 type transport system permease protein</fullName>
    </recommendedName>
</protein>
<dbReference type="GeneID" id="73904028"/>
<evidence type="ECO:0000313" key="3">
    <source>
        <dbReference type="Proteomes" id="UP001595846"/>
    </source>
</evidence>
<feature type="transmembrane region" description="Helical" evidence="1">
    <location>
        <begin position="427"/>
        <end position="454"/>
    </location>
</feature>
<feature type="transmembrane region" description="Helical" evidence="1">
    <location>
        <begin position="248"/>
        <end position="271"/>
    </location>
</feature>
<feature type="transmembrane region" description="Helical" evidence="1">
    <location>
        <begin position="475"/>
        <end position="494"/>
    </location>
</feature>
<reference evidence="2 3" key="1">
    <citation type="journal article" date="2019" name="Int. J. Syst. Evol. Microbiol.">
        <title>The Global Catalogue of Microorganisms (GCM) 10K type strain sequencing project: providing services to taxonomists for standard genome sequencing and annotation.</title>
        <authorList>
            <consortium name="The Broad Institute Genomics Platform"/>
            <consortium name="The Broad Institute Genome Sequencing Center for Infectious Disease"/>
            <person name="Wu L."/>
            <person name="Ma J."/>
        </authorList>
    </citation>
    <scope>NUCLEOTIDE SEQUENCE [LARGE SCALE GENOMIC DNA]</scope>
    <source>
        <strain evidence="2 3">IBRC-M 10256</strain>
    </source>
</reference>
<proteinExistence type="predicted"/>
<name>A0ABD5NN04_9EURY</name>
<feature type="transmembrane region" description="Helical" evidence="1">
    <location>
        <begin position="153"/>
        <end position="173"/>
    </location>
</feature>
<feature type="transmembrane region" description="Helical" evidence="1">
    <location>
        <begin position="122"/>
        <end position="147"/>
    </location>
</feature>
<accession>A0ABD5NN04</accession>
<evidence type="ECO:0000313" key="2">
    <source>
        <dbReference type="EMBL" id="MFC3958352.1"/>
    </source>
</evidence>
<dbReference type="RefSeq" id="WP_256531301.1">
    <property type="nucleotide sequence ID" value="NZ_CP101824.1"/>
</dbReference>
<feature type="transmembrane region" description="Helical" evidence="1">
    <location>
        <begin position="500"/>
        <end position="523"/>
    </location>
</feature>
<feature type="transmembrane region" description="Helical" evidence="1">
    <location>
        <begin position="217"/>
        <end position="236"/>
    </location>
</feature>
<sequence length="536" mass="56244">MSARRHLRAGLRIGRAEYVRSVRRYVGDARRILGLVVVALCFSWVLLFSIPAGFVFGRTASAVVENPFFGPAATAIPIGLVLLATLRTVERIGSIDAADLVLLTVHPRAIVIGLITAEIARLATWFGLPAIAVVAAFALGLGAPWLVVTGGLVMVPLVCVTAVWGYAVGIAILRALRRVPRARRILHVGWLLAVVGLVVGSQFLARYLVDGGAQVRSIASTLALAPLADYLALAFVGTPLARPMSIGAVGVLFALLALTPVGLAVATRLAAGLWFSDGTREGGTRQTKTVSGGFRPPRPFAWTKSGRIAWGQLVRAVRHPQDLSHLVMILFVAAPLAPTVVGTSGERLGVLLAGTGVGFGTYVAGAAFGLNPLGDDRPQVPLLVLSGTDPRTFVRGRLLAGLAMGAPVAVLVPLATVAIGTDPLDGLAFAAVGIGTCLAAGQFALGIGAAYPIYEERQFWGSETVVPSTLVMMTYSFVVGSGTMIALFVTWFAVTGHLTATVLVAAGLSVYLLLTAGISYGSYRYAIRRYRRYTVD</sequence>
<gene>
    <name evidence="2" type="ORF">ACFOUR_08225</name>
</gene>
<keyword evidence="1" id="KW-0812">Transmembrane</keyword>
<organism evidence="2 3">
    <name type="scientific">Halovivax cerinus</name>
    <dbReference type="NCBI Taxonomy" id="1487865"/>
    <lineage>
        <taxon>Archaea</taxon>
        <taxon>Methanobacteriati</taxon>
        <taxon>Methanobacteriota</taxon>
        <taxon>Stenosarchaea group</taxon>
        <taxon>Halobacteria</taxon>
        <taxon>Halobacteriales</taxon>
        <taxon>Natrialbaceae</taxon>
        <taxon>Halovivax</taxon>
    </lineage>
</organism>
<dbReference type="EMBL" id="JBHSAQ010000003">
    <property type="protein sequence ID" value="MFC3958352.1"/>
    <property type="molecule type" value="Genomic_DNA"/>
</dbReference>
<evidence type="ECO:0008006" key="4">
    <source>
        <dbReference type="Google" id="ProtNLM"/>
    </source>
</evidence>
<keyword evidence="1" id="KW-1133">Transmembrane helix</keyword>
<feature type="transmembrane region" description="Helical" evidence="1">
    <location>
        <begin position="185"/>
        <end position="205"/>
    </location>
</feature>
<dbReference type="AlphaFoldDB" id="A0ABD5NN04"/>
<keyword evidence="1" id="KW-0472">Membrane</keyword>
<keyword evidence="3" id="KW-1185">Reference proteome</keyword>
<feature type="transmembrane region" description="Helical" evidence="1">
    <location>
        <begin position="32"/>
        <end position="56"/>
    </location>
</feature>
<feature type="transmembrane region" description="Helical" evidence="1">
    <location>
        <begin position="68"/>
        <end position="86"/>
    </location>
</feature>